<keyword evidence="4" id="KW-1185">Reference proteome</keyword>
<evidence type="ECO:0000313" key="4">
    <source>
        <dbReference type="Proteomes" id="UP000554482"/>
    </source>
</evidence>
<reference evidence="3 4" key="1">
    <citation type="submission" date="2020-06" db="EMBL/GenBank/DDBJ databases">
        <title>Transcriptomic and genomic resources for Thalictrum thalictroides and T. hernandezii: Facilitating candidate gene discovery in an emerging model plant lineage.</title>
        <authorList>
            <person name="Arias T."/>
            <person name="Riano-Pachon D.M."/>
            <person name="Di Stilio V.S."/>
        </authorList>
    </citation>
    <scope>NUCLEOTIDE SEQUENCE [LARGE SCALE GENOMIC DNA]</scope>
    <source>
        <strain evidence="4">cv. WT478/WT964</strain>
        <tissue evidence="3">Leaves</tissue>
    </source>
</reference>
<feature type="coiled-coil region" evidence="1">
    <location>
        <begin position="382"/>
        <end position="409"/>
    </location>
</feature>
<protein>
    <submittedName>
        <fullName evidence="3">Uncharacterized protein</fullName>
    </submittedName>
</protein>
<evidence type="ECO:0000313" key="3">
    <source>
        <dbReference type="EMBL" id="KAF5184899.1"/>
    </source>
</evidence>
<feature type="coiled-coil region" evidence="1">
    <location>
        <begin position="301"/>
        <end position="328"/>
    </location>
</feature>
<feature type="region of interest" description="Disordered" evidence="2">
    <location>
        <begin position="114"/>
        <end position="139"/>
    </location>
</feature>
<dbReference type="AlphaFoldDB" id="A0A7J6VIE9"/>
<organism evidence="3 4">
    <name type="scientific">Thalictrum thalictroides</name>
    <name type="common">Rue-anemone</name>
    <name type="synonym">Anemone thalictroides</name>
    <dbReference type="NCBI Taxonomy" id="46969"/>
    <lineage>
        <taxon>Eukaryota</taxon>
        <taxon>Viridiplantae</taxon>
        <taxon>Streptophyta</taxon>
        <taxon>Embryophyta</taxon>
        <taxon>Tracheophyta</taxon>
        <taxon>Spermatophyta</taxon>
        <taxon>Magnoliopsida</taxon>
        <taxon>Ranunculales</taxon>
        <taxon>Ranunculaceae</taxon>
        <taxon>Thalictroideae</taxon>
        <taxon>Thalictrum</taxon>
    </lineage>
</organism>
<comment type="caution">
    <text evidence="3">The sequence shown here is derived from an EMBL/GenBank/DDBJ whole genome shotgun (WGS) entry which is preliminary data.</text>
</comment>
<feature type="compositionally biased region" description="Basic and acidic residues" evidence="2">
    <location>
        <begin position="122"/>
        <end position="133"/>
    </location>
</feature>
<name>A0A7J6VIE9_THATH</name>
<keyword evidence="1" id="KW-0175">Coiled coil</keyword>
<dbReference type="InterPro" id="IPR040348">
    <property type="entry name" value="POLAR-like"/>
</dbReference>
<gene>
    <name evidence="3" type="ORF">FRX31_025511</name>
</gene>
<dbReference type="Proteomes" id="UP000554482">
    <property type="component" value="Unassembled WGS sequence"/>
</dbReference>
<dbReference type="OrthoDB" id="1701885at2759"/>
<dbReference type="PANTHER" id="PTHR33476">
    <property type="entry name" value="EMB|CAB62613.1"/>
    <property type="match status" value="1"/>
</dbReference>
<feature type="compositionally biased region" description="Acidic residues" evidence="2">
    <location>
        <begin position="609"/>
        <end position="618"/>
    </location>
</feature>
<evidence type="ECO:0000256" key="2">
    <source>
        <dbReference type="SAM" id="MobiDB-lite"/>
    </source>
</evidence>
<feature type="coiled-coil region" evidence="1">
    <location>
        <begin position="471"/>
        <end position="498"/>
    </location>
</feature>
<accession>A0A7J6VIE9</accession>
<sequence>MDLWVVAAAAGAGYVAKFLKKTKENEGLAESFGVINSCSTPFFDQLPDDPSLGLDRQKLRGAKGQGESIDFGSSELTSTSGLEDELLEKYGSNEDYNLLSLSILPRGFPTKSNYEENSGDIIKGKNGESDKNSHRSKTAIRSKTLRRNSVKPLNSLDSCLIAHLYNEHVGMEEYVFTAFPSPSPSTMRPLLVTDGSRIISRANSDSCSMQCNLYKEDSVYSSLKETVAGVPSLPGINRLQLRKKPKQYRVQEVRGGRLTNRSTQVSGNQLHPQGPSDRMFVFCLGITFGVMSTVMANKTEVDKLNELVKQTESLVQDLQEELEMKDSLTVKVLTHESCESQENSDRYLANQAVTSFSSARETYESVEYDIKSTVDQNSNEDLESMSNIEAELEAELERLELNINASKFERRLSGLVELDPDTQVDFVQGELRVDVVNGEAGNCIESSDMSGTSTTQRENVNYAVSPQELCLRLHEVIRSRLEERIVELETALESSQKRLYSSELKQIARKNYSASEIGSSSQASPVIREESNPMEEPLFLNLSDDALDAYNEAYEALNTRITGINEESPPFMAYKSNVLKEDLHSSDRSVLWSQSGGEEKGSGSNGAVETEDESDDDEMARLLIKQLVEKTRQGSPVVLNAQRMLFSMDEKSQLK</sequence>
<dbReference type="EMBL" id="JABWDY010031452">
    <property type="protein sequence ID" value="KAF5184899.1"/>
    <property type="molecule type" value="Genomic_DNA"/>
</dbReference>
<feature type="region of interest" description="Disordered" evidence="2">
    <location>
        <begin position="589"/>
        <end position="620"/>
    </location>
</feature>
<dbReference type="GO" id="GO:0008356">
    <property type="term" value="P:asymmetric cell division"/>
    <property type="evidence" value="ECO:0007669"/>
    <property type="project" value="InterPro"/>
</dbReference>
<proteinExistence type="predicted"/>
<evidence type="ECO:0000256" key="1">
    <source>
        <dbReference type="SAM" id="Coils"/>
    </source>
</evidence>
<dbReference type="PANTHER" id="PTHR33476:SF7">
    <property type="entry name" value="EMB|CAB62613.1"/>
    <property type="match status" value="1"/>
</dbReference>